<proteinExistence type="predicted"/>
<accession>A0ABP6VB24</accession>
<feature type="transmembrane region" description="Helical" evidence="1">
    <location>
        <begin position="120"/>
        <end position="139"/>
    </location>
</feature>
<name>A0ABP6VB24_9ACTN</name>
<organism evidence="2 3">
    <name type="scientific">Nonomuraea rosea</name>
    <dbReference type="NCBI Taxonomy" id="638574"/>
    <lineage>
        <taxon>Bacteria</taxon>
        <taxon>Bacillati</taxon>
        <taxon>Actinomycetota</taxon>
        <taxon>Actinomycetes</taxon>
        <taxon>Streptosporangiales</taxon>
        <taxon>Streptosporangiaceae</taxon>
        <taxon>Nonomuraea</taxon>
    </lineage>
</organism>
<feature type="transmembrane region" description="Helical" evidence="1">
    <location>
        <begin position="230"/>
        <end position="251"/>
    </location>
</feature>
<gene>
    <name evidence="2" type="ORF">GCM10022419_008380</name>
</gene>
<reference evidence="3" key="1">
    <citation type="journal article" date="2019" name="Int. J. Syst. Evol. Microbiol.">
        <title>The Global Catalogue of Microorganisms (GCM) 10K type strain sequencing project: providing services to taxonomists for standard genome sequencing and annotation.</title>
        <authorList>
            <consortium name="The Broad Institute Genomics Platform"/>
            <consortium name="The Broad Institute Genome Sequencing Center for Infectious Disease"/>
            <person name="Wu L."/>
            <person name="Ma J."/>
        </authorList>
    </citation>
    <scope>NUCLEOTIDE SEQUENCE [LARGE SCALE GENOMIC DNA]</scope>
    <source>
        <strain evidence="3">JCM 17326</strain>
    </source>
</reference>
<feature type="transmembrane region" description="Helical" evidence="1">
    <location>
        <begin position="62"/>
        <end position="81"/>
    </location>
</feature>
<keyword evidence="1" id="KW-1133">Transmembrane helix</keyword>
<keyword evidence="1" id="KW-0472">Membrane</keyword>
<dbReference type="Proteomes" id="UP001500630">
    <property type="component" value="Unassembled WGS sequence"/>
</dbReference>
<comment type="caution">
    <text evidence="2">The sequence shown here is derived from an EMBL/GenBank/DDBJ whole genome shotgun (WGS) entry which is preliminary data.</text>
</comment>
<evidence type="ECO:0000256" key="1">
    <source>
        <dbReference type="SAM" id="Phobius"/>
    </source>
</evidence>
<feature type="transmembrane region" description="Helical" evidence="1">
    <location>
        <begin position="160"/>
        <end position="178"/>
    </location>
</feature>
<evidence type="ECO:0000313" key="3">
    <source>
        <dbReference type="Proteomes" id="UP001500630"/>
    </source>
</evidence>
<evidence type="ECO:0000313" key="2">
    <source>
        <dbReference type="EMBL" id="GAA3531694.1"/>
    </source>
</evidence>
<sequence>MRRAIARGVLSLYPQAWRQRYGDEVDDLIAARPVRVRTVLDLLWSAADAWLHHKRIPGAKPLRIPLAAVLSVAGAVLLLLWNPGVRAVAGPHGDWAAAAGMSGMTGAGGAAARLRDLATMLHLSASVMALLSVVPMIMTCRTAMHRSVYGAVTRMAARRVVVTAVLLVMPVALAFYSLAIGNTGRPVGPLGDAMIGGFHTPIVLALVLPLPMIASAAPSLASDVRGAGRILAVAAICNAIAWVPVACLVALGLPGVTWPFVAVVAASALVSIGMGALVGRSALRHSRTMTGGELSPA</sequence>
<feature type="transmembrane region" description="Helical" evidence="1">
    <location>
        <begin position="257"/>
        <end position="279"/>
    </location>
</feature>
<dbReference type="RefSeq" id="WP_345558825.1">
    <property type="nucleotide sequence ID" value="NZ_BAABDQ010000002.1"/>
</dbReference>
<protein>
    <submittedName>
        <fullName evidence="2">Uncharacterized protein</fullName>
    </submittedName>
</protein>
<feature type="transmembrane region" description="Helical" evidence="1">
    <location>
        <begin position="198"/>
        <end position="218"/>
    </location>
</feature>
<keyword evidence="1" id="KW-0812">Transmembrane</keyword>
<keyword evidence="3" id="KW-1185">Reference proteome</keyword>
<dbReference type="EMBL" id="BAABDQ010000002">
    <property type="protein sequence ID" value="GAA3531694.1"/>
    <property type="molecule type" value="Genomic_DNA"/>
</dbReference>